<dbReference type="AlphaFoldDB" id="A0A316UZE1"/>
<feature type="compositionally biased region" description="Low complexity" evidence="1">
    <location>
        <begin position="90"/>
        <end position="109"/>
    </location>
</feature>
<dbReference type="EMBL" id="KZ819662">
    <property type="protein sequence ID" value="PWN30670.1"/>
    <property type="molecule type" value="Genomic_DNA"/>
</dbReference>
<keyword evidence="3" id="KW-1185">Reference proteome</keyword>
<evidence type="ECO:0000313" key="2">
    <source>
        <dbReference type="EMBL" id="PWN30670.1"/>
    </source>
</evidence>
<accession>A0A316UZE1</accession>
<dbReference type="GeneID" id="37029812"/>
<proteinExistence type="predicted"/>
<feature type="region of interest" description="Disordered" evidence="1">
    <location>
        <begin position="66"/>
        <end position="109"/>
    </location>
</feature>
<dbReference type="Gene3D" id="3.60.130.30">
    <property type="match status" value="1"/>
</dbReference>
<evidence type="ECO:0000313" key="3">
    <source>
        <dbReference type="Proteomes" id="UP000245884"/>
    </source>
</evidence>
<name>A0A316UZE1_9BASI</name>
<protein>
    <submittedName>
        <fullName evidence="2">Uncharacterized protein</fullName>
    </submittedName>
</protein>
<sequence>MPRKTLAVIRKARRDAEAKQKVRKAALMVELALDSTSHHQSKGQNIALQTTTSITNLPEAIEMARSTCGSGGSKRKATKKASPLTVQVTSSSSSDLAKPAASSSSASTSEWAQLEGRRTVLQRVSTSSLRQGQLAATSVREQGLPCFEAMKAQTKAGIWKSRHGNISTHLGLWLNYGQLGYPVSHELAGPVADQFLEWLGQYSKSYIESLEPLLASDLRAAFQQRTAALEEIAEIMEEKGANGRQQVAGFGTWWTTVAIIRDFTDVYHDDAEDAQPSILVNFQCPVVLELGTGQKVDVDEGDVVFFNSGELLHRVVPAEHATEEQIKGRWAVSLFTRQLQEDKALEAVWRVRPSALGGPAAREGRKGKARPLEL</sequence>
<dbReference type="Proteomes" id="UP000245884">
    <property type="component" value="Unassembled WGS sequence"/>
</dbReference>
<dbReference type="RefSeq" id="XP_025365282.1">
    <property type="nucleotide sequence ID" value="XM_025507989.1"/>
</dbReference>
<organism evidence="2 3">
    <name type="scientific">Jaminaea rosea</name>
    <dbReference type="NCBI Taxonomy" id="1569628"/>
    <lineage>
        <taxon>Eukaryota</taxon>
        <taxon>Fungi</taxon>
        <taxon>Dikarya</taxon>
        <taxon>Basidiomycota</taxon>
        <taxon>Ustilaginomycotina</taxon>
        <taxon>Exobasidiomycetes</taxon>
        <taxon>Microstromatales</taxon>
        <taxon>Microstromatales incertae sedis</taxon>
        <taxon>Jaminaea</taxon>
    </lineage>
</organism>
<gene>
    <name evidence="2" type="ORF">BDZ90DRAFT_257740</name>
</gene>
<evidence type="ECO:0000256" key="1">
    <source>
        <dbReference type="SAM" id="MobiDB-lite"/>
    </source>
</evidence>
<reference evidence="2 3" key="1">
    <citation type="journal article" date="2018" name="Mol. Biol. Evol.">
        <title>Broad Genomic Sampling Reveals a Smut Pathogenic Ancestry of the Fungal Clade Ustilaginomycotina.</title>
        <authorList>
            <person name="Kijpornyongpan T."/>
            <person name="Mondo S.J."/>
            <person name="Barry K."/>
            <person name="Sandor L."/>
            <person name="Lee J."/>
            <person name="Lipzen A."/>
            <person name="Pangilinan J."/>
            <person name="LaButti K."/>
            <person name="Hainaut M."/>
            <person name="Henrissat B."/>
            <person name="Grigoriev I.V."/>
            <person name="Spatafora J.W."/>
            <person name="Aime M.C."/>
        </authorList>
    </citation>
    <scope>NUCLEOTIDE SEQUENCE [LARGE SCALE GENOMIC DNA]</scope>
    <source>
        <strain evidence="2 3">MCA 5214</strain>
    </source>
</reference>